<evidence type="ECO:0000256" key="1">
    <source>
        <dbReference type="ARBA" id="ARBA00006484"/>
    </source>
</evidence>
<dbReference type="GO" id="GO:0048038">
    <property type="term" value="F:quinone binding"/>
    <property type="evidence" value="ECO:0007669"/>
    <property type="project" value="TreeGrafter"/>
</dbReference>
<keyword evidence="6" id="KW-1185">Reference proteome</keyword>
<dbReference type="CDD" id="cd05233">
    <property type="entry name" value="SDR_c"/>
    <property type="match status" value="1"/>
</dbReference>
<dbReference type="SUPFAM" id="SSF51735">
    <property type="entry name" value="NAD(P)-binding Rossmann-fold domains"/>
    <property type="match status" value="1"/>
</dbReference>
<dbReference type="SMART" id="SM00822">
    <property type="entry name" value="PKS_KR"/>
    <property type="match status" value="1"/>
</dbReference>
<dbReference type="Pfam" id="PF00106">
    <property type="entry name" value="adh_short"/>
    <property type="match status" value="1"/>
</dbReference>
<dbReference type="PRINTS" id="PR00081">
    <property type="entry name" value="GDHRDH"/>
</dbReference>
<dbReference type="InterPro" id="IPR057326">
    <property type="entry name" value="KR_dom"/>
</dbReference>
<dbReference type="GO" id="GO:0006633">
    <property type="term" value="P:fatty acid biosynthetic process"/>
    <property type="evidence" value="ECO:0007669"/>
    <property type="project" value="TreeGrafter"/>
</dbReference>
<dbReference type="Gene3D" id="3.40.50.720">
    <property type="entry name" value="NAD(P)-binding Rossmann-like Domain"/>
    <property type="match status" value="1"/>
</dbReference>
<organism evidence="5 6">
    <name type="scientific">Cephalotrichum gorgonifer</name>
    <dbReference type="NCBI Taxonomy" id="2041049"/>
    <lineage>
        <taxon>Eukaryota</taxon>
        <taxon>Fungi</taxon>
        <taxon>Dikarya</taxon>
        <taxon>Ascomycota</taxon>
        <taxon>Pezizomycotina</taxon>
        <taxon>Sordariomycetes</taxon>
        <taxon>Hypocreomycetidae</taxon>
        <taxon>Microascales</taxon>
        <taxon>Microascaceae</taxon>
        <taxon>Cephalotrichum</taxon>
    </lineage>
</organism>
<comment type="caution">
    <text evidence="5">The sequence shown here is derived from an EMBL/GenBank/DDBJ whole genome shotgun (WGS) entry which is preliminary data.</text>
</comment>
<accession>A0AAE8SWU6</accession>
<dbReference type="EMBL" id="ONZQ02000008">
    <property type="protein sequence ID" value="SPO03347.1"/>
    <property type="molecule type" value="Genomic_DNA"/>
</dbReference>
<dbReference type="InterPro" id="IPR036291">
    <property type="entry name" value="NAD(P)-bd_dom_sf"/>
</dbReference>
<dbReference type="GO" id="GO:0016616">
    <property type="term" value="F:oxidoreductase activity, acting on the CH-OH group of donors, NAD or NADP as acceptor"/>
    <property type="evidence" value="ECO:0007669"/>
    <property type="project" value="TreeGrafter"/>
</dbReference>
<keyword evidence="2" id="KW-0560">Oxidoreductase</keyword>
<evidence type="ECO:0000313" key="6">
    <source>
        <dbReference type="Proteomes" id="UP001187682"/>
    </source>
</evidence>
<reference evidence="5" key="1">
    <citation type="submission" date="2018-03" db="EMBL/GenBank/DDBJ databases">
        <authorList>
            <person name="Guldener U."/>
        </authorList>
    </citation>
    <scope>NUCLEOTIDE SEQUENCE</scope>
</reference>
<dbReference type="PANTHER" id="PTHR42760:SF133">
    <property type="entry name" value="3-OXOACYL-[ACYL-CARRIER-PROTEIN] REDUCTASE"/>
    <property type="match status" value="1"/>
</dbReference>
<evidence type="ECO:0000259" key="4">
    <source>
        <dbReference type="SMART" id="SM00822"/>
    </source>
</evidence>
<protein>
    <recommendedName>
        <fullName evidence="4">Ketoreductase domain-containing protein</fullName>
    </recommendedName>
</protein>
<feature type="domain" description="Ketoreductase" evidence="4">
    <location>
        <begin position="20"/>
        <end position="215"/>
    </location>
</feature>
<evidence type="ECO:0000256" key="2">
    <source>
        <dbReference type="ARBA" id="ARBA00023002"/>
    </source>
</evidence>
<dbReference type="InterPro" id="IPR002347">
    <property type="entry name" value="SDR_fam"/>
</dbReference>
<evidence type="ECO:0000256" key="3">
    <source>
        <dbReference type="RuleBase" id="RU000363"/>
    </source>
</evidence>
<dbReference type="PANTHER" id="PTHR42760">
    <property type="entry name" value="SHORT-CHAIN DEHYDROGENASES/REDUCTASES FAMILY MEMBER"/>
    <property type="match status" value="1"/>
</dbReference>
<comment type="similarity">
    <text evidence="1 3">Belongs to the short-chain dehydrogenases/reductases (SDR) family.</text>
</comment>
<sequence>MRTTLSLASKFQPAISLHGRHCLITGGSGALGSSIAANMARAGARVTLLGRDELKLKDALAQLQSTTAPPSLESGAEAVDEEGRRHRYLVIGDGREVKDLIAAERKIDVLVNAAGVPQSTLLVRTSDDEIERILGSNLTLTIAACKAATRPLMRAAPDSCIINMASLLGTHGGRGSSVYAASKAGIIGKQEPFKSLPLAFHKGSGLRASSANARCYFFDVSYRPN</sequence>
<proteinExistence type="inferred from homology"/>
<gene>
    <name evidence="5" type="ORF">DNG_06030</name>
</gene>
<dbReference type="AlphaFoldDB" id="A0AAE8SWU6"/>
<evidence type="ECO:0000313" key="5">
    <source>
        <dbReference type="EMBL" id="SPO03347.1"/>
    </source>
</evidence>
<dbReference type="PRINTS" id="PR00080">
    <property type="entry name" value="SDRFAMILY"/>
</dbReference>
<dbReference type="Proteomes" id="UP001187682">
    <property type="component" value="Unassembled WGS sequence"/>
</dbReference>
<name>A0AAE8SWU6_9PEZI</name>